<dbReference type="RefSeq" id="WP_206580146.1">
    <property type="nucleotide sequence ID" value="NZ_JAFKCT010000012.1"/>
</dbReference>
<sequence length="353" mass="40272">MRILGGVLLWLWLLLLQDSPQRIKHLIRVVHPGIESRFPLDYELVEMRDKAGKPLRYSMEVESVVCGDEQCRVDRIGIIWDKFGSFENLSLPVGTYLEKAEGIPFAPEDYQRLEQLLQDPYSPLRTLSKYELVGTLGSEGVDALSGATILLEKSAYVSGAVWTCYSLWHWVYGAARDSIRQITAKSMDGATLSGLLFSPEIRIREFALEQVTARRDYASETLDAVSKAVVQQPGLLVDYYAYWEGMPDDGYWQTGIFLLENLPPLSRIDLWRYIARSERYLPEGTLDDLVLPFSSMEYVEIDAFLDVLERKNAASSLIIHRLIPLLGHQNVLIARRVNWFLKTRTLNPDDGPR</sequence>
<protein>
    <submittedName>
        <fullName evidence="1">Uncharacterized protein</fullName>
    </submittedName>
</protein>
<reference evidence="1 2" key="1">
    <citation type="submission" date="2021-03" db="EMBL/GenBank/DDBJ databases">
        <title>novel species isolated from a fishpond in China.</title>
        <authorList>
            <person name="Lu H."/>
            <person name="Cai Z."/>
        </authorList>
    </citation>
    <scope>NUCLEOTIDE SEQUENCE [LARGE SCALE GENOMIC DNA]</scope>
    <source>
        <strain evidence="1 2">H41</strain>
    </source>
</reference>
<gene>
    <name evidence="1" type="ORF">J0A68_20630</name>
</gene>
<dbReference type="Proteomes" id="UP000664317">
    <property type="component" value="Unassembled WGS sequence"/>
</dbReference>
<comment type="caution">
    <text evidence="1">The sequence shown here is derived from an EMBL/GenBank/DDBJ whole genome shotgun (WGS) entry which is preliminary data.</text>
</comment>
<keyword evidence="2" id="KW-1185">Reference proteome</keyword>
<accession>A0ABS3C8F3</accession>
<evidence type="ECO:0000313" key="1">
    <source>
        <dbReference type="EMBL" id="MBN7813373.1"/>
    </source>
</evidence>
<dbReference type="EMBL" id="JAFKCT010000012">
    <property type="protein sequence ID" value="MBN7813373.1"/>
    <property type="molecule type" value="Genomic_DNA"/>
</dbReference>
<proteinExistence type="predicted"/>
<name>A0ABS3C8F3_9BACT</name>
<organism evidence="1 2">
    <name type="scientific">Algoriphagus oliviformis</name>
    <dbReference type="NCBI Taxonomy" id="2811231"/>
    <lineage>
        <taxon>Bacteria</taxon>
        <taxon>Pseudomonadati</taxon>
        <taxon>Bacteroidota</taxon>
        <taxon>Cytophagia</taxon>
        <taxon>Cytophagales</taxon>
        <taxon>Cyclobacteriaceae</taxon>
        <taxon>Algoriphagus</taxon>
    </lineage>
</organism>
<evidence type="ECO:0000313" key="2">
    <source>
        <dbReference type="Proteomes" id="UP000664317"/>
    </source>
</evidence>